<dbReference type="InterPro" id="IPR050767">
    <property type="entry name" value="Sel1_AlgK"/>
</dbReference>
<reference evidence="2" key="1">
    <citation type="submission" date="2021-01" db="EMBL/GenBank/DDBJ databases">
        <authorList>
            <person name="Corre E."/>
            <person name="Pelletier E."/>
            <person name="Niang G."/>
            <person name="Scheremetjew M."/>
            <person name="Finn R."/>
            <person name="Kale V."/>
            <person name="Holt S."/>
            <person name="Cochrane G."/>
            <person name="Meng A."/>
            <person name="Brown T."/>
            <person name="Cohen L."/>
        </authorList>
    </citation>
    <scope>NUCLEOTIDE SEQUENCE</scope>
    <source>
        <strain evidence="2">CCMP2078</strain>
    </source>
</reference>
<name>A0A7R9UGA6_9STRA</name>
<proteinExistence type="inferred from homology"/>
<evidence type="ECO:0000256" key="1">
    <source>
        <dbReference type="ARBA" id="ARBA00038101"/>
    </source>
</evidence>
<dbReference type="GO" id="GO:0036503">
    <property type="term" value="P:ERAD pathway"/>
    <property type="evidence" value="ECO:0007669"/>
    <property type="project" value="TreeGrafter"/>
</dbReference>
<dbReference type="SUPFAM" id="SSF81901">
    <property type="entry name" value="HCP-like"/>
    <property type="match status" value="2"/>
</dbReference>
<comment type="similarity">
    <text evidence="1">Belongs to the sel-1 family.</text>
</comment>
<protein>
    <submittedName>
        <fullName evidence="2">Uncharacterized protein</fullName>
    </submittedName>
</protein>
<dbReference type="GO" id="GO:0005789">
    <property type="term" value="C:endoplasmic reticulum membrane"/>
    <property type="evidence" value="ECO:0007669"/>
    <property type="project" value="TreeGrafter"/>
</dbReference>
<dbReference type="PANTHER" id="PTHR11102">
    <property type="entry name" value="SEL-1-LIKE PROTEIN"/>
    <property type="match status" value="1"/>
</dbReference>
<evidence type="ECO:0000313" key="2">
    <source>
        <dbReference type="EMBL" id="CAD8263395.1"/>
    </source>
</evidence>
<dbReference type="Gene3D" id="1.25.40.10">
    <property type="entry name" value="Tetratricopeptide repeat domain"/>
    <property type="match status" value="2"/>
</dbReference>
<dbReference type="EMBL" id="HBEA01016936">
    <property type="protein sequence ID" value="CAD8263395.1"/>
    <property type="molecule type" value="Transcribed_RNA"/>
</dbReference>
<dbReference type="PANTHER" id="PTHR11102:SF147">
    <property type="entry name" value="SEL1L ADAPTOR SUBUNIT OF ERAD E3 UBIQUITIN LIGASE"/>
    <property type="match status" value="1"/>
</dbReference>
<dbReference type="InterPro" id="IPR011990">
    <property type="entry name" value="TPR-like_helical_dom_sf"/>
</dbReference>
<organism evidence="2">
    <name type="scientific">Pinguiococcus pyrenoidosus</name>
    <dbReference type="NCBI Taxonomy" id="172671"/>
    <lineage>
        <taxon>Eukaryota</taxon>
        <taxon>Sar</taxon>
        <taxon>Stramenopiles</taxon>
        <taxon>Ochrophyta</taxon>
        <taxon>Pinguiophyceae</taxon>
        <taxon>Pinguiochrysidales</taxon>
        <taxon>Pinguiochrysidaceae</taxon>
        <taxon>Pinguiococcus</taxon>
    </lineage>
</organism>
<dbReference type="Pfam" id="PF08238">
    <property type="entry name" value="Sel1"/>
    <property type="match status" value="6"/>
</dbReference>
<accession>A0A7R9UGA6</accession>
<dbReference type="AlphaFoldDB" id="A0A7R9UGA6"/>
<dbReference type="InterPro" id="IPR006597">
    <property type="entry name" value="Sel1-like"/>
</dbReference>
<sequence length="422" mass="45628">MEQEDPSAEAMAAAKAALLEVVPARRDADAEVAYVLGALYLKQPFDPVLAKPKGGDDPEKDDDMAPHAKVLRDIKDLRKAAARARRDRFRRVTQGNEGAKQKDGVLVSKSASASPIRAGVGDFFQAWRWLQIAAFRGHTGAMVRLGNICIENVSDDRSGGTYNVRLAEKWYIRAAAAPSPIADAMYNLAKLYHEGFQAEDGSGEIREILSSDSVRARFWLDRAAQHGDPTACLWMAHAARVGDTGLGFSGPDRDTALASLQDALSRDAPGGDFYAAQLHRFGDANLGVEADEALFWRYAKQGAKKGDADALFAMADAYFNGTDTVEASLAEAFKYYGLACDAGSGEAAICLGAIFARGVGVKQDYEAAFRYYELAADRGIVLAWQNIASMYALGQGVPQDEQAAKRILETWGPHIQEALQAP</sequence>
<dbReference type="SMART" id="SM00671">
    <property type="entry name" value="SEL1"/>
    <property type="match status" value="6"/>
</dbReference>
<gene>
    <name evidence="2" type="ORF">PPYR1160_LOCUS12897</name>
</gene>